<dbReference type="EMBL" id="MFYX01000011">
    <property type="protein sequence ID" value="OGK07273.1"/>
    <property type="molecule type" value="Genomic_DNA"/>
</dbReference>
<accession>A0A1F7FKX2</accession>
<name>A0A1F7FKX2_UNCRA</name>
<comment type="caution">
    <text evidence="1">The sequence shown here is derived from an EMBL/GenBank/DDBJ whole genome shotgun (WGS) entry which is preliminary data.</text>
</comment>
<sequence length="272" mass="30969">MKYIIPVLCVAAVTLFYCSKSPVNPEQSAAQGTKRISINSNQLFSGHASVIPEMRQFDSLKALFSKTPDTTPSARKAQALINFSEAKVIVFRYDYDYFHTAAWYTPCDFTRATVEAFQGVDPTNWDEVIGAIRQVCVGSIMDVVYTGDMAKDGNYVTGNVEVRPGANLVVVGFIQDNKLIWTQQREYYYFPDEWKDMMEPYCHGDCVLDGWMYDWSDEQYITRQVTDMYNPMTPSFPPFDTYQFPGVFGPFKTNMTQAFSDAVCSGLAFIWF</sequence>
<protein>
    <submittedName>
        <fullName evidence="1">Uncharacterized protein</fullName>
    </submittedName>
</protein>
<evidence type="ECO:0000313" key="2">
    <source>
        <dbReference type="Proteomes" id="UP000179243"/>
    </source>
</evidence>
<reference evidence="1 2" key="1">
    <citation type="journal article" date="2016" name="Nat. Commun.">
        <title>Thousands of microbial genomes shed light on interconnected biogeochemical processes in an aquifer system.</title>
        <authorList>
            <person name="Anantharaman K."/>
            <person name="Brown C.T."/>
            <person name="Hug L.A."/>
            <person name="Sharon I."/>
            <person name="Castelle C.J."/>
            <person name="Probst A.J."/>
            <person name="Thomas B.C."/>
            <person name="Singh A."/>
            <person name="Wilkins M.J."/>
            <person name="Karaoz U."/>
            <person name="Brodie E.L."/>
            <person name="Williams K.H."/>
            <person name="Hubbard S.S."/>
            <person name="Banfield J.F."/>
        </authorList>
    </citation>
    <scope>NUCLEOTIDE SEQUENCE [LARGE SCALE GENOMIC DNA]</scope>
</reference>
<gene>
    <name evidence="1" type="ORF">A2519_14195</name>
</gene>
<organism evidence="1 2">
    <name type="scientific">Candidatus Raymondbacteria bacterium RIFOXYD12_FULL_49_13</name>
    <dbReference type="NCBI Taxonomy" id="1817890"/>
    <lineage>
        <taxon>Bacteria</taxon>
        <taxon>Raymondiibacteriota</taxon>
    </lineage>
</organism>
<evidence type="ECO:0000313" key="1">
    <source>
        <dbReference type="EMBL" id="OGK07273.1"/>
    </source>
</evidence>
<dbReference type="AlphaFoldDB" id="A0A1F7FKX2"/>
<proteinExistence type="predicted"/>
<dbReference type="Proteomes" id="UP000179243">
    <property type="component" value="Unassembled WGS sequence"/>
</dbReference>